<evidence type="ECO:0000256" key="1">
    <source>
        <dbReference type="ARBA" id="ARBA00023015"/>
    </source>
</evidence>
<keyword evidence="3" id="KW-0804">Transcription</keyword>
<dbReference type="SUPFAM" id="SSF101941">
    <property type="entry name" value="NAC domain"/>
    <property type="match status" value="1"/>
</dbReference>
<dbReference type="PROSITE" id="PS51005">
    <property type="entry name" value="NAC"/>
    <property type="match status" value="1"/>
</dbReference>
<evidence type="ECO:0000256" key="3">
    <source>
        <dbReference type="ARBA" id="ARBA00023163"/>
    </source>
</evidence>
<keyword evidence="1" id="KW-0805">Transcription regulation</keyword>
<gene>
    <name evidence="5" type="ORF">DCAR_0209486</name>
</gene>
<keyword evidence="2" id="KW-0238">DNA-binding</keyword>
<organism evidence="5 6">
    <name type="scientific">Daucus carota subsp. sativus</name>
    <name type="common">Carrot</name>
    <dbReference type="NCBI Taxonomy" id="79200"/>
    <lineage>
        <taxon>Eukaryota</taxon>
        <taxon>Viridiplantae</taxon>
        <taxon>Streptophyta</taxon>
        <taxon>Embryophyta</taxon>
        <taxon>Tracheophyta</taxon>
        <taxon>Spermatophyta</taxon>
        <taxon>Magnoliopsida</taxon>
        <taxon>eudicotyledons</taxon>
        <taxon>Gunneridae</taxon>
        <taxon>Pentapetalae</taxon>
        <taxon>asterids</taxon>
        <taxon>campanulids</taxon>
        <taxon>Apiales</taxon>
        <taxon>Apiaceae</taxon>
        <taxon>Apioideae</taxon>
        <taxon>Scandiceae</taxon>
        <taxon>Daucinae</taxon>
        <taxon>Daucus</taxon>
        <taxon>Daucus sect. Daucus</taxon>
    </lineage>
</organism>
<dbReference type="AlphaFoldDB" id="A0A161XJX5"/>
<dbReference type="Gramene" id="KZN07559">
    <property type="protein sequence ID" value="KZN07559"/>
    <property type="gene ID" value="DCAR_008396"/>
</dbReference>
<proteinExistence type="predicted"/>
<evidence type="ECO:0000313" key="6">
    <source>
        <dbReference type="Proteomes" id="UP000077755"/>
    </source>
</evidence>
<dbReference type="Gene3D" id="2.170.150.80">
    <property type="entry name" value="NAC domain"/>
    <property type="match status" value="1"/>
</dbReference>
<dbReference type="InterPro" id="IPR036093">
    <property type="entry name" value="NAC_dom_sf"/>
</dbReference>
<evidence type="ECO:0000256" key="2">
    <source>
        <dbReference type="ARBA" id="ARBA00023125"/>
    </source>
</evidence>
<reference evidence="5" key="1">
    <citation type="journal article" date="2016" name="Nat. Genet.">
        <title>A high-quality carrot genome assembly provides new insights into carotenoid accumulation and asterid genome evolution.</title>
        <authorList>
            <person name="Iorizzo M."/>
            <person name="Ellison S."/>
            <person name="Senalik D."/>
            <person name="Zeng P."/>
            <person name="Satapoomin P."/>
            <person name="Huang J."/>
            <person name="Bowman M."/>
            <person name="Iovene M."/>
            <person name="Sanseverino W."/>
            <person name="Cavagnaro P."/>
            <person name="Yildiz M."/>
            <person name="Macko-Podgorni A."/>
            <person name="Moranska E."/>
            <person name="Grzebelus E."/>
            <person name="Grzebelus D."/>
            <person name="Ashrafi H."/>
            <person name="Zheng Z."/>
            <person name="Cheng S."/>
            <person name="Spooner D."/>
            <person name="Van Deynze A."/>
            <person name="Simon P."/>
        </authorList>
    </citation>
    <scope>NUCLEOTIDE SEQUENCE</scope>
    <source>
        <tissue evidence="5">Leaf</tissue>
    </source>
</reference>
<sequence length="86" mass="10060">MAIYNEDGQIIGYKTRYVFCCSKNDETSWRMDEFTVNPETIPANARDQIKETVACRIRVKQAKTPERPFFESEESEEEDEGSEIEE</sequence>
<name>A0A161XJX5_DAUCS</name>
<dbReference type="InterPro" id="IPR003441">
    <property type="entry name" value="NAC-dom"/>
</dbReference>
<dbReference type="GO" id="GO:0006355">
    <property type="term" value="P:regulation of DNA-templated transcription"/>
    <property type="evidence" value="ECO:0007669"/>
    <property type="project" value="InterPro"/>
</dbReference>
<dbReference type="Proteomes" id="UP000077755">
    <property type="component" value="Chromosome 2"/>
</dbReference>
<accession>A0A161XJX5</accession>
<evidence type="ECO:0000256" key="4">
    <source>
        <dbReference type="ARBA" id="ARBA00023242"/>
    </source>
</evidence>
<reference evidence="5" key="2">
    <citation type="submission" date="2022-03" db="EMBL/GenBank/DDBJ databases">
        <title>Draft title - Genomic analysis of global carrot germplasm unveils the trajectory of domestication and the origin of high carotenoid orange carrot.</title>
        <authorList>
            <person name="Iorizzo M."/>
            <person name="Ellison S."/>
            <person name="Senalik D."/>
            <person name="Macko-Podgorni A."/>
            <person name="Grzebelus D."/>
            <person name="Bostan H."/>
            <person name="Rolling W."/>
            <person name="Curaba J."/>
            <person name="Simon P."/>
        </authorList>
    </citation>
    <scope>NUCLEOTIDE SEQUENCE</scope>
    <source>
        <tissue evidence="5">Leaf</tissue>
    </source>
</reference>
<keyword evidence="4" id="KW-0539">Nucleus</keyword>
<keyword evidence="6" id="KW-1185">Reference proteome</keyword>
<dbReference type="EMBL" id="CP093344">
    <property type="protein sequence ID" value="WOG90243.1"/>
    <property type="molecule type" value="Genomic_DNA"/>
</dbReference>
<evidence type="ECO:0000313" key="5">
    <source>
        <dbReference type="EMBL" id="WOG90243.1"/>
    </source>
</evidence>
<dbReference type="GO" id="GO:0003677">
    <property type="term" value="F:DNA binding"/>
    <property type="evidence" value="ECO:0007669"/>
    <property type="project" value="UniProtKB-KW"/>
</dbReference>
<protein>
    <submittedName>
        <fullName evidence="5">Uncharacterized protein</fullName>
    </submittedName>
</protein>